<protein>
    <recommendedName>
        <fullName evidence="1">Predicted 3'-5' exonuclease PolB-like domain-containing protein</fullName>
    </recommendedName>
</protein>
<evidence type="ECO:0000259" key="1">
    <source>
        <dbReference type="Pfam" id="PF10108"/>
    </source>
</evidence>
<dbReference type="KEGG" id="nio:NITINOP_2031"/>
<dbReference type="InterPro" id="IPR036397">
    <property type="entry name" value="RNaseH_sf"/>
</dbReference>
<name>A0A0S4KX34_9BACT</name>
<accession>A0A0S4KX34</accession>
<dbReference type="GO" id="GO:0003676">
    <property type="term" value="F:nucleic acid binding"/>
    <property type="evidence" value="ECO:0007669"/>
    <property type="project" value="InterPro"/>
</dbReference>
<dbReference type="RefSeq" id="WP_062485042.1">
    <property type="nucleotide sequence ID" value="NZ_LN885086.1"/>
</dbReference>
<proteinExistence type="predicted"/>
<dbReference type="Gene3D" id="3.30.420.10">
    <property type="entry name" value="Ribonuclease H-like superfamily/Ribonuclease H"/>
    <property type="match status" value="1"/>
</dbReference>
<feature type="domain" description="Predicted 3'-5' exonuclease PolB-like" evidence="1">
    <location>
        <begin position="64"/>
        <end position="219"/>
    </location>
</feature>
<dbReference type="STRING" id="1715989.NITINOP_2031"/>
<dbReference type="Pfam" id="PF10108">
    <property type="entry name" value="DNA_pol_B_exo2"/>
    <property type="match status" value="1"/>
</dbReference>
<organism evidence="2 3">
    <name type="scientific">Candidatus Nitrospira inopinata</name>
    <dbReference type="NCBI Taxonomy" id="1715989"/>
    <lineage>
        <taxon>Bacteria</taxon>
        <taxon>Pseudomonadati</taxon>
        <taxon>Nitrospirota</taxon>
        <taxon>Nitrospiria</taxon>
        <taxon>Nitrospirales</taxon>
        <taxon>Nitrospiraceae</taxon>
        <taxon>Nitrospira</taxon>
    </lineage>
</organism>
<evidence type="ECO:0000313" key="3">
    <source>
        <dbReference type="Proteomes" id="UP000066284"/>
    </source>
</evidence>
<dbReference type="InterPro" id="IPR012337">
    <property type="entry name" value="RNaseH-like_sf"/>
</dbReference>
<gene>
    <name evidence="2" type="ORF">NITINOP_2031</name>
</gene>
<dbReference type="InterPro" id="IPR019288">
    <property type="entry name" value="3'-5'_exonuclease_PolB-like"/>
</dbReference>
<dbReference type="OrthoDB" id="9773351at2"/>
<keyword evidence="3" id="KW-1185">Reference proteome</keyword>
<sequence length="238" mass="27392">MKIVLDIETVQAPREEWARIIGKPPQSQEDFGFEPSGDLFTAGAAEERRRAEDELYAKSAFDGTFSRVVCIGLLEFSDQMEARGAVAWYGQNERELLSRFWARLAQIRPTLFITHNGLGFDFPFLKKRSIIHQVKPSIEINLAKFRTEPIYDTMAIWSNWDTRGWIKLDVLARALQVETKSGSGEQVAEMWEKGQGPELARYCLQDTYVTYACYCRMNFKQPLSREVVLLQPELLEVN</sequence>
<dbReference type="SUPFAM" id="SSF53098">
    <property type="entry name" value="Ribonuclease H-like"/>
    <property type="match status" value="1"/>
</dbReference>
<dbReference type="EMBL" id="LN885086">
    <property type="protein sequence ID" value="CUQ67003.1"/>
    <property type="molecule type" value="Genomic_DNA"/>
</dbReference>
<dbReference type="Proteomes" id="UP000066284">
    <property type="component" value="Chromosome 1"/>
</dbReference>
<reference evidence="3" key="1">
    <citation type="submission" date="2015-09" db="EMBL/GenBank/DDBJ databases">
        <authorList>
            <person name="Daims H."/>
        </authorList>
    </citation>
    <scope>NUCLEOTIDE SEQUENCE [LARGE SCALE GENOMIC DNA]</scope>
</reference>
<evidence type="ECO:0000313" key="2">
    <source>
        <dbReference type="EMBL" id="CUQ67003.1"/>
    </source>
</evidence>
<dbReference type="AlphaFoldDB" id="A0A0S4KX34"/>